<evidence type="ECO:0000313" key="11">
    <source>
        <dbReference type="EMBL" id="GAT59402.1"/>
    </source>
</evidence>
<evidence type="ECO:0000256" key="7">
    <source>
        <dbReference type="ARBA" id="ARBA00023242"/>
    </source>
</evidence>
<feature type="compositionally biased region" description="Basic and acidic residues" evidence="9">
    <location>
        <begin position="418"/>
        <end position="489"/>
    </location>
</feature>
<feature type="compositionally biased region" description="Gly residues" evidence="9">
    <location>
        <begin position="382"/>
        <end position="392"/>
    </location>
</feature>
<dbReference type="PANTHER" id="PTHR46543:SF1">
    <property type="entry name" value="ZINC FINGER CCHC DOMAIN-CONTAINING PROTEIN 7"/>
    <property type="match status" value="1"/>
</dbReference>
<evidence type="ECO:0000313" key="12">
    <source>
        <dbReference type="Proteomes" id="UP000815677"/>
    </source>
</evidence>
<keyword evidence="3" id="KW-0479">Metal-binding</keyword>
<keyword evidence="12" id="KW-1185">Reference proteome</keyword>
<dbReference type="InterPro" id="IPR051644">
    <property type="entry name" value="TRAMP_AT-DNA-binding"/>
</dbReference>
<keyword evidence="6" id="KW-0862">Zinc</keyword>
<dbReference type="Pfam" id="PF00098">
    <property type="entry name" value="zf-CCHC"/>
    <property type="match status" value="2"/>
</dbReference>
<feature type="region of interest" description="Disordered" evidence="9">
    <location>
        <begin position="1"/>
        <end position="72"/>
    </location>
</feature>
<dbReference type="SMART" id="SM00343">
    <property type="entry name" value="ZnF_C2HC"/>
    <property type="match status" value="5"/>
</dbReference>
<evidence type="ECO:0000256" key="5">
    <source>
        <dbReference type="ARBA" id="ARBA00022771"/>
    </source>
</evidence>
<protein>
    <recommendedName>
        <fullName evidence="10">CCHC-type domain-containing protein</fullName>
    </recommendedName>
</protein>
<sequence length="499" mass="56655">MSTSHTEVIDLTVDDTPPPSNKRKRKDSEHKRSRDRDSDRRDDTHPRSRKQKRESSPRDTHRDKRTANGHSVADEQLFVVDCTPAELPDVLATASTVPVPPPTNGLILPAHVSVFGVAAELILPSADSDSEADSDYIEYLDYDNRKKFVRYYEEEEAEEKKSTKVCKRCGETGHVKDKCPVIICQTCGARDEHSTRSCNVSKHCFNCGMRGHLRQDCPNRTAQYERMQDCERCGAPSHLTRECPTLWRLYVYLDDSEHKQVLQARQDKKGLPMGQGGEGYIAEDAWCYACGKRGHFGDDCHRHIQPPAESSAFSHRMLSQGPFAVPDPEPGSPTLDDDLLDVPLPGGVQNVGKQGRNKEKERLARRAKQEEEDDAEDWFQNGRGGGGGGGMSIRGAAAREKNRPPSGPRKMVLATKSLGERLGEPMSQPRHDNRSSSSRSRNDYERHDSSRNGDRNRRRDDRRDDRRDERRDNRRDRDWDRQRERDKGPGPRYKGGYAR</sequence>
<evidence type="ECO:0000259" key="10">
    <source>
        <dbReference type="PROSITE" id="PS50158"/>
    </source>
</evidence>
<keyword evidence="4" id="KW-0677">Repeat</keyword>
<dbReference type="PROSITE" id="PS50158">
    <property type="entry name" value="ZF_CCHC"/>
    <property type="match status" value="4"/>
</dbReference>
<comment type="subcellular location">
    <subcellularLocation>
        <location evidence="1">Nucleus</location>
    </subcellularLocation>
</comment>
<gene>
    <name evidence="11" type="ORF">MCHLO_15695</name>
</gene>
<feature type="domain" description="CCHC-type" evidence="10">
    <location>
        <begin position="166"/>
        <end position="180"/>
    </location>
</feature>
<dbReference type="PANTHER" id="PTHR46543">
    <property type="entry name" value="ZINC FINGER CCHC DOMAIN-CONTAINING PROTEIN 7"/>
    <property type="match status" value="1"/>
</dbReference>
<feature type="compositionally biased region" description="Basic and acidic residues" evidence="9">
    <location>
        <begin position="356"/>
        <end position="369"/>
    </location>
</feature>
<evidence type="ECO:0000256" key="2">
    <source>
        <dbReference type="ARBA" id="ARBA00022664"/>
    </source>
</evidence>
<evidence type="ECO:0000256" key="4">
    <source>
        <dbReference type="ARBA" id="ARBA00022737"/>
    </source>
</evidence>
<feature type="domain" description="CCHC-type" evidence="10">
    <location>
        <begin position="230"/>
        <end position="244"/>
    </location>
</feature>
<dbReference type="InterPro" id="IPR036875">
    <property type="entry name" value="Znf_CCHC_sf"/>
</dbReference>
<evidence type="ECO:0000256" key="8">
    <source>
        <dbReference type="PROSITE-ProRule" id="PRU00047"/>
    </source>
</evidence>
<evidence type="ECO:0000256" key="3">
    <source>
        <dbReference type="ARBA" id="ARBA00022723"/>
    </source>
</evidence>
<keyword evidence="7" id="KW-0539">Nucleus</keyword>
<dbReference type="SUPFAM" id="SSF57756">
    <property type="entry name" value="Retrovirus zinc finger-like domains"/>
    <property type="match status" value="2"/>
</dbReference>
<evidence type="ECO:0000256" key="1">
    <source>
        <dbReference type="ARBA" id="ARBA00004123"/>
    </source>
</evidence>
<dbReference type="Gene3D" id="4.10.60.10">
    <property type="entry name" value="Zinc finger, CCHC-type"/>
    <property type="match status" value="2"/>
</dbReference>
<keyword evidence="5 8" id="KW-0863">Zinc-finger</keyword>
<evidence type="ECO:0000256" key="9">
    <source>
        <dbReference type="SAM" id="MobiDB-lite"/>
    </source>
</evidence>
<accession>A0ABQ0M844</accession>
<dbReference type="EMBL" id="DF849863">
    <property type="protein sequence ID" value="GAT59402.1"/>
    <property type="molecule type" value="Genomic_DNA"/>
</dbReference>
<name>A0ABQ0M844_MYCCL</name>
<proteinExistence type="predicted"/>
<feature type="domain" description="CCHC-type" evidence="10">
    <location>
        <begin position="204"/>
        <end position="219"/>
    </location>
</feature>
<dbReference type="InterPro" id="IPR001878">
    <property type="entry name" value="Znf_CCHC"/>
</dbReference>
<feature type="compositionally biased region" description="Basic and acidic residues" evidence="9">
    <location>
        <begin position="26"/>
        <end position="46"/>
    </location>
</feature>
<feature type="compositionally biased region" description="Basic and acidic residues" evidence="9">
    <location>
        <begin position="53"/>
        <end position="66"/>
    </location>
</feature>
<dbReference type="Proteomes" id="UP000815677">
    <property type="component" value="Unassembled WGS sequence"/>
</dbReference>
<reference evidence="11" key="1">
    <citation type="submission" date="2014-09" db="EMBL/GenBank/DDBJ databases">
        <title>Genome sequence of the luminous mushroom Mycena chlorophos for searching fungal bioluminescence genes.</title>
        <authorList>
            <person name="Tanaka Y."/>
            <person name="Kasuga D."/>
            <person name="Oba Y."/>
            <person name="Hase S."/>
            <person name="Sato K."/>
            <person name="Oba Y."/>
            <person name="Sakakibara Y."/>
        </authorList>
    </citation>
    <scope>NUCLEOTIDE SEQUENCE</scope>
</reference>
<evidence type="ECO:0000256" key="6">
    <source>
        <dbReference type="ARBA" id="ARBA00022833"/>
    </source>
</evidence>
<keyword evidence="2" id="KW-0507">mRNA processing</keyword>
<feature type="region of interest" description="Disordered" evidence="9">
    <location>
        <begin position="319"/>
        <end position="499"/>
    </location>
</feature>
<organism evidence="11 12">
    <name type="scientific">Mycena chlorophos</name>
    <name type="common">Agaric fungus</name>
    <name type="synonym">Agaricus chlorophos</name>
    <dbReference type="NCBI Taxonomy" id="658473"/>
    <lineage>
        <taxon>Eukaryota</taxon>
        <taxon>Fungi</taxon>
        <taxon>Dikarya</taxon>
        <taxon>Basidiomycota</taxon>
        <taxon>Agaricomycotina</taxon>
        <taxon>Agaricomycetes</taxon>
        <taxon>Agaricomycetidae</taxon>
        <taxon>Agaricales</taxon>
        <taxon>Marasmiineae</taxon>
        <taxon>Mycenaceae</taxon>
        <taxon>Mycena</taxon>
    </lineage>
</organism>
<feature type="domain" description="CCHC-type" evidence="10">
    <location>
        <begin position="287"/>
        <end position="300"/>
    </location>
</feature>